<proteinExistence type="inferred from homology"/>
<evidence type="ECO:0000256" key="1">
    <source>
        <dbReference type="ARBA" id="ARBA00005698"/>
    </source>
</evidence>
<accession>A0A2M7FY24</accession>
<keyword evidence="2" id="KW-0520">NAD</keyword>
<dbReference type="InterPro" id="IPR042106">
    <property type="entry name" value="Nuo/plastoQ_OxRdtase_6_NuoJ"/>
</dbReference>
<feature type="transmembrane region" description="Helical" evidence="2">
    <location>
        <begin position="169"/>
        <end position="191"/>
    </location>
</feature>
<keyword evidence="2" id="KW-0874">Quinone</keyword>
<dbReference type="GO" id="GO:0008137">
    <property type="term" value="F:NADH dehydrogenase (ubiquinone) activity"/>
    <property type="evidence" value="ECO:0007669"/>
    <property type="project" value="UniProtKB-UniRule"/>
</dbReference>
<dbReference type="Proteomes" id="UP000231019">
    <property type="component" value="Unassembled WGS sequence"/>
</dbReference>
<keyword evidence="2" id="KW-1003">Cell membrane</keyword>
<keyword evidence="2" id="KW-0812">Transmembrane</keyword>
<comment type="function">
    <text evidence="2">NDH-1 shuttles electrons from NADH, via FMN and iron-sulfur (Fe-S) centers, to quinones in the respiratory chain. Couples the redox reaction to proton translocation (for every two electrons transferred, four hydrogen ions are translocated across the cytoplasmic membrane), and thus conserves the redox energy in a proton gradient.</text>
</comment>
<comment type="catalytic activity">
    <reaction evidence="2">
        <text>a quinone + NADH + 5 H(+)(in) = a quinol + NAD(+) + 4 H(+)(out)</text>
        <dbReference type="Rhea" id="RHEA:57888"/>
        <dbReference type="ChEBI" id="CHEBI:15378"/>
        <dbReference type="ChEBI" id="CHEBI:24646"/>
        <dbReference type="ChEBI" id="CHEBI:57540"/>
        <dbReference type="ChEBI" id="CHEBI:57945"/>
        <dbReference type="ChEBI" id="CHEBI:132124"/>
    </reaction>
</comment>
<dbReference type="AlphaFoldDB" id="A0A2M7FY24"/>
<comment type="subcellular location">
    <subcellularLocation>
        <location evidence="2">Cell membrane</location>
        <topology evidence="2">Multi-pass membrane protein</topology>
    </subcellularLocation>
</comment>
<dbReference type="Gene3D" id="1.20.120.1200">
    <property type="entry name" value="NADH-ubiquinone/plastoquinone oxidoreductase chain 6, subunit NuoJ"/>
    <property type="match status" value="1"/>
</dbReference>
<dbReference type="EMBL" id="PFFQ01000065">
    <property type="protein sequence ID" value="PIW14019.1"/>
    <property type="molecule type" value="Genomic_DNA"/>
</dbReference>
<dbReference type="PANTHER" id="PTHR33269:SF17">
    <property type="entry name" value="NADH-UBIQUINONE OXIDOREDUCTASE CHAIN 6"/>
    <property type="match status" value="1"/>
</dbReference>
<evidence type="ECO:0000313" key="4">
    <source>
        <dbReference type="Proteomes" id="UP000231019"/>
    </source>
</evidence>
<dbReference type="GO" id="GO:0005886">
    <property type="term" value="C:plasma membrane"/>
    <property type="evidence" value="ECO:0007669"/>
    <property type="project" value="UniProtKB-SubCell"/>
</dbReference>
<sequence>MTFRFADKIVFGLLFAAGFLLLTSLVLFNFGTTLAFYLLSITLLASATGVVLLRDVIRSAFLLALSFLCVGGLYVTLHADFLAAAQILIYAGAVSILFVFGIMLIRNGGKNLQEYGADFRGLAGIFVFLGLFSLLAQTVWKGQWHLEGSTTPADLNTVAEIGKLFFNQYLIPFEIASVILLMALVGAIVIARKEVASENGQ</sequence>
<name>A0A2M7FY24_9BACT</name>
<comment type="caution">
    <text evidence="2">Lacks conserved residue(s) required for the propagation of feature annotation.</text>
</comment>
<keyword evidence="3" id="KW-0830">Ubiquinone</keyword>
<protein>
    <recommendedName>
        <fullName evidence="2">NADH-quinone oxidoreductase subunit J</fullName>
        <ecNumber evidence="2">7.1.1.-</ecNumber>
    </recommendedName>
</protein>
<dbReference type="Pfam" id="PF00499">
    <property type="entry name" value="Oxidored_q3"/>
    <property type="match status" value="1"/>
</dbReference>
<keyword evidence="2" id="KW-1133">Transmembrane helix</keyword>
<feature type="transmembrane region" description="Helical" evidence="2">
    <location>
        <begin position="83"/>
        <end position="105"/>
    </location>
</feature>
<feature type="transmembrane region" description="Helical" evidence="2">
    <location>
        <begin position="117"/>
        <end position="140"/>
    </location>
</feature>
<feature type="transmembrane region" description="Helical" evidence="2">
    <location>
        <begin position="34"/>
        <end position="53"/>
    </location>
</feature>
<evidence type="ECO:0000313" key="3">
    <source>
        <dbReference type="EMBL" id="PIW14019.1"/>
    </source>
</evidence>
<dbReference type="InterPro" id="IPR001457">
    <property type="entry name" value="NADH_UbQ/plastoQ_OxRdtase_su6"/>
</dbReference>
<dbReference type="EC" id="7.1.1.-" evidence="2"/>
<feature type="transmembrane region" description="Helical" evidence="2">
    <location>
        <begin position="9"/>
        <end position="28"/>
    </location>
</feature>
<reference evidence="3 4" key="1">
    <citation type="submission" date="2017-09" db="EMBL/GenBank/DDBJ databases">
        <title>Depth-based differentiation of microbial function through sediment-hosted aquifers and enrichment of novel symbionts in the deep terrestrial subsurface.</title>
        <authorList>
            <person name="Probst A.J."/>
            <person name="Ladd B."/>
            <person name="Jarett J.K."/>
            <person name="Geller-Mcgrath D.E."/>
            <person name="Sieber C.M."/>
            <person name="Emerson J.B."/>
            <person name="Anantharaman K."/>
            <person name="Thomas B.C."/>
            <person name="Malmstrom R."/>
            <person name="Stieglmeier M."/>
            <person name="Klingl A."/>
            <person name="Woyke T."/>
            <person name="Ryan C.M."/>
            <person name="Banfield J.F."/>
        </authorList>
    </citation>
    <scope>NUCLEOTIDE SEQUENCE [LARGE SCALE GENOMIC DNA]</scope>
    <source>
        <strain evidence="3">CG17_big_fil_post_rev_8_21_14_2_50_48_46</strain>
    </source>
</reference>
<feature type="transmembrane region" description="Helical" evidence="2">
    <location>
        <begin position="60"/>
        <end position="77"/>
    </location>
</feature>
<evidence type="ECO:0000256" key="2">
    <source>
        <dbReference type="RuleBase" id="RU004429"/>
    </source>
</evidence>
<dbReference type="GO" id="GO:0048038">
    <property type="term" value="F:quinone binding"/>
    <property type="evidence" value="ECO:0007669"/>
    <property type="project" value="UniProtKB-UniRule"/>
</dbReference>
<gene>
    <name evidence="3" type="ORF">COW36_23580</name>
</gene>
<keyword evidence="2" id="KW-0472">Membrane</keyword>
<dbReference type="PANTHER" id="PTHR33269">
    <property type="entry name" value="NADH-UBIQUINONE OXIDOREDUCTASE CHAIN 6"/>
    <property type="match status" value="1"/>
</dbReference>
<comment type="similarity">
    <text evidence="1 2">Belongs to the complex I subunit 6 family.</text>
</comment>
<organism evidence="3 4">
    <name type="scientific">bacterium (Candidatus Blackallbacteria) CG17_big_fil_post_rev_8_21_14_2_50_48_46</name>
    <dbReference type="NCBI Taxonomy" id="2014261"/>
    <lineage>
        <taxon>Bacteria</taxon>
        <taxon>Candidatus Blackallbacteria</taxon>
    </lineage>
</organism>
<comment type="caution">
    <text evidence="3">The sequence shown here is derived from an EMBL/GenBank/DDBJ whole genome shotgun (WGS) entry which is preliminary data.</text>
</comment>